<evidence type="ECO:0000313" key="2">
    <source>
        <dbReference type="Proteomes" id="UP001597083"/>
    </source>
</evidence>
<reference evidence="2" key="1">
    <citation type="journal article" date="2019" name="Int. J. Syst. Evol. Microbiol.">
        <title>The Global Catalogue of Microorganisms (GCM) 10K type strain sequencing project: providing services to taxonomists for standard genome sequencing and annotation.</title>
        <authorList>
            <consortium name="The Broad Institute Genomics Platform"/>
            <consortium name="The Broad Institute Genome Sequencing Center for Infectious Disease"/>
            <person name="Wu L."/>
            <person name="Ma J."/>
        </authorList>
    </citation>
    <scope>NUCLEOTIDE SEQUENCE [LARGE SCALE GENOMIC DNA]</scope>
    <source>
        <strain evidence="2">JCM 31696</strain>
    </source>
</reference>
<dbReference type="NCBIfam" id="TIGR03299">
    <property type="entry name" value="LGT_TIGR03299"/>
    <property type="match status" value="1"/>
</dbReference>
<protein>
    <submittedName>
        <fullName evidence="1">DUF932 domain-containing protein</fullName>
    </submittedName>
</protein>
<dbReference type="EMBL" id="JBHTIR010003446">
    <property type="protein sequence ID" value="MFD0855223.1"/>
    <property type="molecule type" value="Genomic_DNA"/>
</dbReference>
<comment type="caution">
    <text evidence="1">The sequence shown here is derived from an EMBL/GenBank/DDBJ whole genome shotgun (WGS) entry which is preliminary data.</text>
</comment>
<dbReference type="InterPro" id="IPR017686">
    <property type="entry name" value="Phg/plasmid-like_prot"/>
</dbReference>
<accession>A0ABW3CKZ2</accession>
<keyword evidence="2" id="KW-1185">Reference proteome</keyword>
<evidence type="ECO:0000313" key="1">
    <source>
        <dbReference type="EMBL" id="MFD0855223.1"/>
    </source>
</evidence>
<dbReference type="Pfam" id="PF06067">
    <property type="entry name" value="DUF932"/>
    <property type="match status" value="1"/>
</dbReference>
<name>A0ABW3CKZ2_9ACTN</name>
<proteinExistence type="predicted"/>
<dbReference type="Proteomes" id="UP001597083">
    <property type="component" value="Unassembled WGS sequence"/>
</dbReference>
<feature type="non-terminal residue" evidence="1">
    <location>
        <position position="268"/>
    </location>
</feature>
<dbReference type="InterPro" id="IPR026325">
    <property type="entry name" value="DUF932"/>
</dbReference>
<organism evidence="1 2">
    <name type="scientific">Actinomadura adrarensis</name>
    <dbReference type="NCBI Taxonomy" id="1819600"/>
    <lineage>
        <taxon>Bacteria</taxon>
        <taxon>Bacillati</taxon>
        <taxon>Actinomycetota</taxon>
        <taxon>Actinomycetes</taxon>
        <taxon>Streptosporangiales</taxon>
        <taxon>Thermomonosporaceae</taxon>
        <taxon>Actinomadura</taxon>
    </lineage>
</organism>
<gene>
    <name evidence="1" type="ORF">ACFQ07_23490</name>
</gene>
<sequence length="268" mass="29818">MTIKTVADVNTAFADERAQQLQQARDQQADLDRRVTDGTLIPLGGDRYRVNDPNSWDDGEVLHYRNGELLPQHGLDMSTGRAALYSAVPAWHGLGAIIPGGVTDIDEVLTLGRIAFTVEKVPSLYEWKGQVRTKRDKFTTVRTDRDEHNDLGVVGAKYHVVQNRDLFVFLEELVGQRGILWESAGALGNGSRVFVSTRVPDGITIDRDGLNDRIELFIMAVNSHDGSGQLEVVLTPWRPVCQNTERFGLRDATARWGIRHTSGAMSRI</sequence>